<organism evidence="2 3">
    <name type="scientific">Exidia glandulosa HHB12029</name>
    <dbReference type="NCBI Taxonomy" id="1314781"/>
    <lineage>
        <taxon>Eukaryota</taxon>
        <taxon>Fungi</taxon>
        <taxon>Dikarya</taxon>
        <taxon>Basidiomycota</taxon>
        <taxon>Agaricomycotina</taxon>
        <taxon>Agaricomycetes</taxon>
        <taxon>Auriculariales</taxon>
        <taxon>Exidiaceae</taxon>
        <taxon>Exidia</taxon>
    </lineage>
</organism>
<dbReference type="AlphaFoldDB" id="A0A165AV48"/>
<name>A0A165AV48_EXIGL</name>
<dbReference type="EMBL" id="KV426618">
    <property type="protein sequence ID" value="KZV79436.1"/>
    <property type="molecule type" value="Genomic_DNA"/>
</dbReference>
<gene>
    <name evidence="2" type="ORF">EXIGLDRAFT_782339</name>
</gene>
<feature type="compositionally biased region" description="Low complexity" evidence="1">
    <location>
        <begin position="343"/>
        <end position="353"/>
    </location>
</feature>
<feature type="region of interest" description="Disordered" evidence="1">
    <location>
        <begin position="316"/>
        <end position="353"/>
    </location>
</feature>
<sequence length="404" mass="44130">MPYLDADGQMARLRPLPVVRWLGIFFDPKLTYRAHVDKACAKARKAAMGLRMLANTVRGLSQDHMRRLYIACILPMLTYVSAVWRMQQQWQVQQLQRVQNLCLRMICAVFRTSASCVQWSPRFPPLPSVMSGTATFIFSTFGIGTAKRVSSTNATTNQASTHLQYRSHIEATSGKIPCVLYVWAGLSRVPLPVGTVVIIYAAPNKPVQVNVLSMWLFPGDVSLPTYEDTISNFDNPWLLILGTATMQTTGMADHVSCGFTMSAADCRFNGSVRRWANTPGPFVNSMCLTYGPVHGRVEGLLSLNISNISLNVGPRAAQQQQAASAGSPQGSPTKKRRFAVDEPSAPSAAPSSSAAAVLRLKAMPLSMDLPRLTSSLDNAAEEEVTSTPVPMKASKRKNRAEPVV</sequence>
<dbReference type="InParanoid" id="A0A165AV48"/>
<keyword evidence="3" id="KW-1185">Reference proteome</keyword>
<feature type="region of interest" description="Disordered" evidence="1">
    <location>
        <begin position="374"/>
        <end position="404"/>
    </location>
</feature>
<dbReference type="STRING" id="1314781.A0A165AV48"/>
<feature type="compositionally biased region" description="Low complexity" evidence="1">
    <location>
        <begin position="316"/>
        <end position="332"/>
    </location>
</feature>
<evidence type="ECO:0000256" key="1">
    <source>
        <dbReference type="SAM" id="MobiDB-lite"/>
    </source>
</evidence>
<accession>A0A165AV48</accession>
<dbReference type="PANTHER" id="PTHR33481:SF1">
    <property type="entry name" value="ENDONUCLEASE_EXONUCLEASE_PHOSPHATASE DOMAIN-CONTAINING PROTEIN-RELATED"/>
    <property type="match status" value="1"/>
</dbReference>
<protein>
    <submittedName>
        <fullName evidence="2">Uncharacterized protein</fullName>
    </submittedName>
</protein>
<reference evidence="2 3" key="1">
    <citation type="journal article" date="2016" name="Mol. Biol. Evol.">
        <title>Comparative Genomics of Early-Diverging Mushroom-Forming Fungi Provides Insights into the Origins of Lignocellulose Decay Capabilities.</title>
        <authorList>
            <person name="Nagy L.G."/>
            <person name="Riley R."/>
            <person name="Tritt A."/>
            <person name="Adam C."/>
            <person name="Daum C."/>
            <person name="Floudas D."/>
            <person name="Sun H."/>
            <person name="Yadav J.S."/>
            <person name="Pangilinan J."/>
            <person name="Larsson K.H."/>
            <person name="Matsuura K."/>
            <person name="Barry K."/>
            <person name="Labutti K."/>
            <person name="Kuo R."/>
            <person name="Ohm R.A."/>
            <person name="Bhattacharya S.S."/>
            <person name="Shirouzu T."/>
            <person name="Yoshinaga Y."/>
            <person name="Martin F.M."/>
            <person name="Grigoriev I.V."/>
            <person name="Hibbett D.S."/>
        </authorList>
    </citation>
    <scope>NUCLEOTIDE SEQUENCE [LARGE SCALE GENOMIC DNA]</scope>
    <source>
        <strain evidence="2 3">HHB12029</strain>
    </source>
</reference>
<proteinExistence type="predicted"/>
<dbReference type="PANTHER" id="PTHR33481">
    <property type="entry name" value="REVERSE TRANSCRIPTASE"/>
    <property type="match status" value="1"/>
</dbReference>
<evidence type="ECO:0000313" key="2">
    <source>
        <dbReference type="EMBL" id="KZV79436.1"/>
    </source>
</evidence>
<dbReference type="OrthoDB" id="3258143at2759"/>
<evidence type="ECO:0000313" key="3">
    <source>
        <dbReference type="Proteomes" id="UP000077266"/>
    </source>
</evidence>
<dbReference type="Proteomes" id="UP000077266">
    <property type="component" value="Unassembled WGS sequence"/>
</dbReference>